<keyword evidence="6" id="KW-0418">Kinase</keyword>
<dbReference type="STRING" id="5722.A2DGP4"/>
<dbReference type="PRINTS" id="PR00109">
    <property type="entry name" value="TYRKINASE"/>
</dbReference>
<evidence type="ECO:0000256" key="2">
    <source>
        <dbReference type="ARBA" id="ARBA00022741"/>
    </source>
</evidence>
<dbReference type="GO" id="GO:0005524">
    <property type="term" value="F:ATP binding"/>
    <property type="evidence" value="ECO:0007669"/>
    <property type="project" value="UniProtKB-UniRule"/>
</dbReference>
<keyword evidence="1" id="KW-0723">Serine/threonine-protein kinase</keyword>
<feature type="binding site" evidence="4">
    <location>
        <position position="221"/>
    </location>
    <ligand>
        <name>ATP</name>
        <dbReference type="ChEBI" id="CHEBI:30616"/>
    </ligand>
</feature>
<dbReference type="Pfam" id="PF07714">
    <property type="entry name" value="PK_Tyr_Ser-Thr"/>
    <property type="match status" value="1"/>
</dbReference>
<proteinExistence type="predicted"/>
<dbReference type="OrthoDB" id="4062651at2759"/>
<protein>
    <submittedName>
        <fullName evidence="6">TKL family protein kinase</fullName>
    </submittedName>
</protein>
<dbReference type="VEuPathDB" id="TrichDB:TVAGG3_0997620"/>
<dbReference type="AlphaFoldDB" id="A2DGP4"/>
<dbReference type="InterPro" id="IPR051681">
    <property type="entry name" value="Ser/Thr_Kinases-Pseudokinases"/>
</dbReference>
<reference evidence="6" key="1">
    <citation type="submission" date="2006-10" db="EMBL/GenBank/DDBJ databases">
        <authorList>
            <person name="Amadeo P."/>
            <person name="Zhao Q."/>
            <person name="Wortman J."/>
            <person name="Fraser-Liggett C."/>
            <person name="Carlton J."/>
        </authorList>
    </citation>
    <scope>NUCLEOTIDE SEQUENCE</scope>
    <source>
        <strain evidence="6">G3</strain>
    </source>
</reference>
<dbReference type="SMR" id="A2DGP4"/>
<evidence type="ECO:0000313" key="7">
    <source>
        <dbReference type="Proteomes" id="UP000001542"/>
    </source>
</evidence>
<organism evidence="6 7">
    <name type="scientific">Trichomonas vaginalis (strain ATCC PRA-98 / G3)</name>
    <dbReference type="NCBI Taxonomy" id="412133"/>
    <lineage>
        <taxon>Eukaryota</taxon>
        <taxon>Metamonada</taxon>
        <taxon>Parabasalia</taxon>
        <taxon>Trichomonadida</taxon>
        <taxon>Trichomonadidae</taxon>
        <taxon>Trichomonas</taxon>
    </lineage>
</organism>
<keyword evidence="7" id="KW-1185">Reference proteome</keyword>
<evidence type="ECO:0000259" key="5">
    <source>
        <dbReference type="PROSITE" id="PS50011"/>
    </source>
</evidence>
<evidence type="ECO:0000313" key="6">
    <source>
        <dbReference type="EMBL" id="EAY20431.1"/>
    </source>
</evidence>
<dbReference type="PROSITE" id="PS00107">
    <property type="entry name" value="PROTEIN_KINASE_ATP"/>
    <property type="match status" value="1"/>
</dbReference>
<dbReference type="InParanoid" id="A2DGP4"/>
<keyword evidence="2 4" id="KW-0547">Nucleotide-binding</keyword>
<dbReference type="VEuPathDB" id="TrichDB:TVAG_110430"/>
<dbReference type="PROSITE" id="PS50011">
    <property type="entry name" value="PROTEIN_KINASE_DOM"/>
    <property type="match status" value="1"/>
</dbReference>
<dbReference type="PROSITE" id="PS00108">
    <property type="entry name" value="PROTEIN_KINASE_ST"/>
    <property type="match status" value="1"/>
</dbReference>
<accession>A2DGP4</accession>
<dbReference type="RefSeq" id="XP_001581417.1">
    <property type="nucleotide sequence ID" value="XM_001581367.1"/>
</dbReference>
<feature type="domain" description="Protein kinase" evidence="5">
    <location>
        <begin position="192"/>
        <end position="460"/>
    </location>
</feature>
<dbReference type="Gene3D" id="1.10.510.10">
    <property type="entry name" value="Transferase(Phosphotransferase) domain 1"/>
    <property type="match status" value="1"/>
</dbReference>
<keyword evidence="3 4" id="KW-0067">ATP-binding</keyword>
<dbReference type="GO" id="GO:0004674">
    <property type="term" value="F:protein serine/threonine kinase activity"/>
    <property type="evidence" value="ECO:0007669"/>
    <property type="project" value="UniProtKB-KW"/>
</dbReference>
<dbReference type="InterPro" id="IPR000719">
    <property type="entry name" value="Prot_kinase_dom"/>
</dbReference>
<evidence type="ECO:0000256" key="3">
    <source>
        <dbReference type="ARBA" id="ARBA00022840"/>
    </source>
</evidence>
<evidence type="ECO:0000256" key="1">
    <source>
        <dbReference type="ARBA" id="ARBA00022527"/>
    </source>
</evidence>
<dbReference type="PANTHER" id="PTHR44329">
    <property type="entry name" value="SERINE/THREONINE-PROTEIN KINASE TNNI3K-RELATED"/>
    <property type="match status" value="1"/>
</dbReference>
<gene>
    <name evidence="6" type="ORF">TVAG_110430</name>
</gene>
<dbReference type="InterPro" id="IPR001245">
    <property type="entry name" value="Ser-Thr/Tyr_kinase_cat_dom"/>
</dbReference>
<dbReference type="CDD" id="cd13999">
    <property type="entry name" value="STKc_MAP3K-like"/>
    <property type="match status" value="1"/>
</dbReference>
<dbReference type="InterPro" id="IPR008271">
    <property type="entry name" value="Ser/Thr_kinase_AS"/>
</dbReference>
<dbReference type="GO" id="GO:0004672">
    <property type="term" value="F:protein kinase activity"/>
    <property type="evidence" value="ECO:0000318"/>
    <property type="project" value="GO_Central"/>
</dbReference>
<dbReference type="InterPro" id="IPR011009">
    <property type="entry name" value="Kinase-like_dom_sf"/>
</dbReference>
<dbReference type="GO" id="GO:0005737">
    <property type="term" value="C:cytoplasm"/>
    <property type="evidence" value="ECO:0000318"/>
    <property type="project" value="GO_Central"/>
</dbReference>
<dbReference type="PANTHER" id="PTHR44329:SF214">
    <property type="entry name" value="PROTEIN KINASE DOMAIN-CONTAINING PROTEIN"/>
    <property type="match status" value="1"/>
</dbReference>
<dbReference type="Proteomes" id="UP000001542">
    <property type="component" value="Unassembled WGS sequence"/>
</dbReference>
<reference evidence="6" key="2">
    <citation type="journal article" date="2007" name="Science">
        <title>Draft genome sequence of the sexually transmitted pathogen Trichomonas vaginalis.</title>
        <authorList>
            <person name="Carlton J.M."/>
            <person name="Hirt R.P."/>
            <person name="Silva J.C."/>
            <person name="Delcher A.L."/>
            <person name="Schatz M."/>
            <person name="Zhao Q."/>
            <person name="Wortman J.R."/>
            <person name="Bidwell S.L."/>
            <person name="Alsmark U.C.M."/>
            <person name="Besteiro S."/>
            <person name="Sicheritz-Ponten T."/>
            <person name="Noel C.J."/>
            <person name="Dacks J.B."/>
            <person name="Foster P.G."/>
            <person name="Simillion C."/>
            <person name="Van de Peer Y."/>
            <person name="Miranda-Saavedra D."/>
            <person name="Barton G.J."/>
            <person name="Westrop G.D."/>
            <person name="Mueller S."/>
            <person name="Dessi D."/>
            <person name="Fiori P.L."/>
            <person name="Ren Q."/>
            <person name="Paulsen I."/>
            <person name="Zhang H."/>
            <person name="Bastida-Corcuera F.D."/>
            <person name="Simoes-Barbosa A."/>
            <person name="Brown M.T."/>
            <person name="Hayes R.D."/>
            <person name="Mukherjee M."/>
            <person name="Okumura C.Y."/>
            <person name="Schneider R."/>
            <person name="Smith A.J."/>
            <person name="Vanacova S."/>
            <person name="Villalvazo M."/>
            <person name="Haas B.J."/>
            <person name="Pertea M."/>
            <person name="Feldblyum T.V."/>
            <person name="Utterback T.R."/>
            <person name="Shu C.L."/>
            <person name="Osoegawa K."/>
            <person name="de Jong P.J."/>
            <person name="Hrdy I."/>
            <person name="Horvathova L."/>
            <person name="Zubacova Z."/>
            <person name="Dolezal P."/>
            <person name="Malik S.B."/>
            <person name="Logsdon J.M. Jr."/>
            <person name="Henze K."/>
            <person name="Gupta A."/>
            <person name="Wang C.C."/>
            <person name="Dunne R.L."/>
            <person name="Upcroft J.A."/>
            <person name="Upcroft P."/>
            <person name="White O."/>
            <person name="Salzberg S.L."/>
            <person name="Tang P."/>
            <person name="Chiu C.-H."/>
            <person name="Lee Y.-S."/>
            <person name="Embley T.M."/>
            <person name="Coombs G.H."/>
            <person name="Mottram J.C."/>
            <person name="Tachezy J."/>
            <person name="Fraser-Liggett C.M."/>
            <person name="Johnson P.J."/>
        </authorList>
    </citation>
    <scope>NUCLEOTIDE SEQUENCE [LARGE SCALE GENOMIC DNA]</scope>
    <source>
        <strain evidence="6">G3</strain>
    </source>
</reference>
<dbReference type="GO" id="GO:0007165">
    <property type="term" value="P:signal transduction"/>
    <property type="evidence" value="ECO:0000318"/>
    <property type="project" value="GO_Central"/>
</dbReference>
<dbReference type="SUPFAM" id="SSF56112">
    <property type="entry name" value="Protein kinase-like (PK-like)"/>
    <property type="match status" value="1"/>
</dbReference>
<name>A2DGP4_TRIV3</name>
<evidence type="ECO:0000256" key="4">
    <source>
        <dbReference type="PROSITE-ProRule" id="PRU10141"/>
    </source>
</evidence>
<dbReference type="KEGG" id="tva:5465968"/>
<dbReference type="eggNOG" id="KOG0192">
    <property type="taxonomic scope" value="Eukaryota"/>
</dbReference>
<dbReference type="EMBL" id="DS113198">
    <property type="protein sequence ID" value="EAY20431.1"/>
    <property type="molecule type" value="Genomic_DNA"/>
</dbReference>
<keyword evidence="6" id="KW-0808">Transferase</keyword>
<dbReference type="InterPro" id="IPR017441">
    <property type="entry name" value="Protein_kinase_ATP_BS"/>
</dbReference>
<sequence>MNDIPIEKIKWVHFFQQTYDKLDRAFKIVTYCCNSIQVISIQLYDFLDRFNKITNTNITQYQASKCYEFSKACASLLGFCSVLSETRWLSYFIQYHLHHPYEVMMKLWQVWQDCSETMMFTSFEFRESLAFAFCQDLIKVHTLLSTQIKSCPIRYKDQFIIKLSQIQSCLQQPQFNEDLSKNSYVIKHSEWTIIKENIGSGGYASVHLARLKSTNELVAVKEMKASQLYARRIIFMKREIDALMKLNHPNTIRLIGVTVTPPFCIVTNLIPNGSFTEYIIGNGPLTTKGTPIFRLRIMLDSARGMEYLHALGLMHRDFKPLNILIDENERGVLCDFGLSRPFSGKKSGDLGTMQWIAPELLQHGVQYDESVDVYAFGITLWVIATSKNPYTGMRQMQYANLVISENLRPTPPDDQPPEFIKLMQRCWDSNPKKRPTFREIRQILESGTVLMTGVNKEEYLSYVKKTQKEHLDILEKVKSKKSPSEKTLEKFKKVSPFGSKSPILLETILDGNLCTSDIVDKVVQMVVNSDTEDVAKRAIDMMIDIDRKNSDKIAFSVLTIFNEDPEYVISVIRRLSFGITNKMEFIYKIIYPGVSQNPQLIDLIDALDSLETINYVFDLVDDKFVPLMITAYMNRFGMVKEIIQISFCSFECLKCMIRSMRFVKRLNEFGDEAKILNCLQIIKSDKWMSNETLIKEILDTFTDQMKKSHPGLASAEILNCACQFESTKKIVEKSDFWYLISEMFLSRNETVIDTVFEILKKLETPEKYRNNIFENAVKCYENTKHENVFEFIIHCLNEYNNLNATKFISLCLIFMENNQKKNLDCVKTLIKTKINLNYDEMISKSLECSLKKVDFNTALAIGIFFLKNIENQKITNIILPILNYLYHSRPPFQVILPYLEIILQSLTDFDLVEMLVRENFILYLNHVPLLYPREDDVPNIIAQFGEAFSKYV</sequence>